<reference evidence="2" key="3">
    <citation type="submission" date="2015-02" db="UniProtKB">
        <authorList>
            <consortium name="EnsemblProtists"/>
        </authorList>
    </citation>
    <scope>IDENTIFICATION</scope>
    <source>
        <strain evidence="2">DAOM BR144</strain>
    </source>
</reference>
<dbReference type="InterPro" id="IPR038513">
    <property type="entry name" value="FAIM1_dom_sf"/>
</dbReference>
<dbReference type="HOGENOM" id="CLU_052589_0_0_1"/>
<accession>K3X796</accession>
<dbReference type="InterPro" id="IPR001202">
    <property type="entry name" value="WW_dom"/>
</dbReference>
<reference evidence="3" key="2">
    <citation type="submission" date="2010-04" db="EMBL/GenBank/DDBJ databases">
        <authorList>
            <person name="Buell R."/>
            <person name="Hamilton J."/>
            <person name="Hostetler J."/>
        </authorList>
    </citation>
    <scope>NUCLEOTIDE SEQUENCE [LARGE SCALE GENOMIC DNA]</scope>
    <source>
        <strain evidence="3">DAOM:BR144</strain>
    </source>
</reference>
<dbReference type="Gene3D" id="2.20.70.10">
    <property type="match status" value="1"/>
</dbReference>
<dbReference type="PROSITE" id="PS01159">
    <property type="entry name" value="WW_DOMAIN_1"/>
    <property type="match status" value="1"/>
</dbReference>
<dbReference type="Proteomes" id="UP000019132">
    <property type="component" value="Unassembled WGS sequence"/>
</dbReference>
<dbReference type="SMART" id="SM00456">
    <property type="entry name" value="WW"/>
    <property type="match status" value="1"/>
</dbReference>
<evidence type="ECO:0000313" key="2">
    <source>
        <dbReference type="EnsemblProtists" id="PYU1_T013095"/>
    </source>
</evidence>
<dbReference type="eggNOG" id="ENOG502RZ5Z">
    <property type="taxonomic scope" value="Eukaryota"/>
</dbReference>
<organism evidence="2 3">
    <name type="scientific">Globisporangium ultimum (strain ATCC 200006 / CBS 805.95 / DAOM BR144)</name>
    <name type="common">Pythium ultimum</name>
    <dbReference type="NCBI Taxonomy" id="431595"/>
    <lineage>
        <taxon>Eukaryota</taxon>
        <taxon>Sar</taxon>
        <taxon>Stramenopiles</taxon>
        <taxon>Oomycota</taxon>
        <taxon>Peronosporomycetes</taxon>
        <taxon>Pythiales</taxon>
        <taxon>Pythiaceae</taxon>
        <taxon>Globisporangium</taxon>
    </lineage>
</organism>
<dbReference type="OMA" id="YATNWHY"/>
<keyword evidence="3" id="KW-1185">Reference proteome</keyword>
<evidence type="ECO:0000313" key="3">
    <source>
        <dbReference type="Proteomes" id="UP000019132"/>
    </source>
</evidence>
<name>K3X796_GLOUD</name>
<dbReference type="SUPFAM" id="SSF51045">
    <property type="entry name" value="WW domain"/>
    <property type="match status" value="1"/>
</dbReference>
<dbReference type="Pfam" id="PF00397">
    <property type="entry name" value="WW"/>
    <property type="match status" value="1"/>
</dbReference>
<dbReference type="VEuPathDB" id="FungiDB:PYU1_G013068"/>
<protein>
    <recommendedName>
        <fullName evidence="1">WW domain-containing protein</fullName>
    </recommendedName>
</protein>
<dbReference type="AlphaFoldDB" id="K3X796"/>
<dbReference type="EMBL" id="GL376570">
    <property type="status" value="NOT_ANNOTATED_CDS"/>
    <property type="molecule type" value="Genomic_DNA"/>
</dbReference>
<dbReference type="Gene3D" id="2.40.128.180">
    <property type="match status" value="1"/>
</dbReference>
<dbReference type="InterPro" id="IPR036020">
    <property type="entry name" value="WW_dom_sf"/>
</dbReference>
<evidence type="ECO:0000259" key="1">
    <source>
        <dbReference type="PROSITE" id="PS50020"/>
    </source>
</evidence>
<proteinExistence type="predicted"/>
<sequence>MTLSAPSLPHGDSFSQSLSHLHPRRSFVGRRSSSSVHNQIDYEQQQYENAHVLRVSREVENIGARVPMSKKRISWRFVLTGSEQVHTVTLEHSRITAKKRLRLDGRRLFNSEHYCAGDWKYEFKVGKEEPTPLFTVVIKDVKATVVEQHSVAGIYELYADGFPWEQLPERVFAANMKRKISNPVWSSDKFARRVTDSVFELQHNNQQPGQGHSWCFAFGVLGTIHQLELWDLEQGEFVVVLDCRELARVNHDDIEEDTWEYEYTLANQHELVLTVTLEDDGKRFEFFIDGSPWKDISETDFVLQPGWFPVYSRSKGSAYFRNHATGETQWEKPIMSRNGSIIEQIPSQDLKPTVSPTEHHEKMVNVFDSNTLEFQAPPPLPVQEEVNLLDFSEISVHSSPKAQAEKYAFDPFDPIFHAPAAPQAVSGGL</sequence>
<dbReference type="PROSITE" id="PS50020">
    <property type="entry name" value="WW_DOMAIN_2"/>
    <property type="match status" value="1"/>
</dbReference>
<dbReference type="EnsemblProtists" id="PYU1_T013095">
    <property type="protein sequence ID" value="PYU1_T013095"/>
    <property type="gene ID" value="PYU1_G013068"/>
</dbReference>
<dbReference type="InParanoid" id="K3X796"/>
<reference evidence="3" key="1">
    <citation type="journal article" date="2010" name="Genome Biol.">
        <title>Genome sequence of the necrotrophic plant pathogen Pythium ultimum reveals original pathogenicity mechanisms and effector repertoire.</title>
        <authorList>
            <person name="Levesque C.A."/>
            <person name="Brouwer H."/>
            <person name="Cano L."/>
            <person name="Hamilton J.P."/>
            <person name="Holt C."/>
            <person name="Huitema E."/>
            <person name="Raffaele S."/>
            <person name="Robideau G.P."/>
            <person name="Thines M."/>
            <person name="Win J."/>
            <person name="Zerillo M.M."/>
            <person name="Beakes G.W."/>
            <person name="Boore J.L."/>
            <person name="Busam D."/>
            <person name="Dumas B."/>
            <person name="Ferriera S."/>
            <person name="Fuerstenberg S.I."/>
            <person name="Gachon C.M."/>
            <person name="Gaulin E."/>
            <person name="Govers F."/>
            <person name="Grenville-Briggs L."/>
            <person name="Horner N."/>
            <person name="Hostetler J."/>
            <person name="Jiang R.H."/>
            <person name="Johnson J."/>
            <person name="Krajaejun T."/>
            <person name="Lin H."/>
            <person name="Meijer H.J."/>
            <person name="Moore B."/>
            <person name="Morris P."/>
            <person name="Phuntmart V."/>
            <person name="Puiu D."/>
            <person name="Shetty J."/>
            <person name="Stajich J.E."/>
            <person name="Tripathy S."/>
            <person name="Wawra S."/>
            <person name="van West P."/>
            <person name="Whitty B.R."/>
            <person name="Coutinho P.M."/>
            <person name="Henrissat B."/>
            <person name="Martin F."/>
            <person name="Thomas P.D."/>
            <person name="Tyler B.M."/>
            <person name="De Vries R.P."/>
            <person name="Kamoun S."/>
            <person name="Yandell M."/>
            <person name="Tisserat N."/>
            <person name="Buell C.R."/>
        </authorList>
    </citation>
    <scope>NUCLEOTIDE SEQUENCE</scope>
    <source>
        <strain evidence="3">DAOM:BR144</strain>
    </source>
</reference>
<dbReference type="CDD" id="cd00201">
    <property type="entry name" value="WW"/>
    <property type="match status" value="1"/>
</dbReference>
<feature type="domain" description="WW" evidence="1">
    <location>
        <begin position="301"/>
        <end position="335"/>
    </location>
</feature>